<feature type="binding site" evidence="8">
    <location>
        <position position="313"/>
    </location>
    <ligand>
        <name>[4Fe-4S] cluster</name>
        <dbReference type="ChEBI" id="CHEBI:49883"/>
        <label>1</label>
    </ligand>
</feature>
<evidence type="ECO:0000256" key="8">
    <source>
        <dbReference type="HAMAP-Rule" id="MF_02103"/>
    </source>
</evidence>
<evidence type="ECO:0000259" key="12">
    <source>
        <dbReference type="Pfam" id="PF13183"/>
    </source>
</evidence>
<dbReference type="NCBIfam" id="TIGR00273">
    <property type="entry name" value="LutB/LldF family L-lactate oxidation iron-sulfur protein"/>
    <property type="match status" value="1"/>
</dbReference>
<organism evidence="13 14">
    <name type="scientific">Salinibacillus kushneri</name>
    <dbReference type="NCBI Taxonomy" id="237682"/>
    <lineage>
        <taxon>Bacteria</taxon>
        <taxon>Bacillati</taxon>
        <taxon>Bacillota</taxon>
        <taxon>Bacilli</taxon>
        <taxon>Bacillales</taxon>
        <taxon>Bacillaceae</taxon>
        <taxon>Salinibacillus</taxon>
    </lineage>
</organism>
<name>A0A1H9YZD3_9BACI</name>
<feature type="binding site" evidence="8">
    <location>
        <position position="366"/>
    </location>
    <ligand>
        <name>[4Fe-4S] cluster</name>
        <dbReference type="ChEBI" id="CHEBI:49883"/>
        <label>2</label>
    </ligand>
</feature>
<keyword evidence="6 8" id="KW-0408">Iron</keyword>
<dbReference type="InterPro" id="IPR024569">
    <property type="entry name" value="LutB_C"/>
</dbReference>
<keyword evidence="1 8" id="KW-0813">Transport</keyword>
<feature type="domain" description="Lactate utilization protein B C-terminal" evidence="11">
    <location>
        <begin position="386"/>
        <end position="470"/>
    </location>
</feature>
<dbReference type="InterPro" id="IPR003741">
    <property type="entry name" value="LUD_dom"/>
</dbReference>
<dbReference type="Proteomes" id="UP000199095">
    <property type="component" value="Unassembled WGS sequence"/>
</dbReference>
<feature type="domain" description="LUD" evidence="10">
    <location>
        <begin position="72"/>
        <end position="295"/>
    </location>
</feature>
<dbReference type="InterPro" id="IPR004452">
    <property type="entry name" value="LutB/LldF"/>
</dbReference>
<keyword evidence="5 8" id="KW-0249">Electron transport</keyword>
<evidence type="ECO:0000313" key="14">
    <source>
        <dbReference type="Proteomes" id="UP000199095"/>
    </source>
</evidence>
<dbReference type="GO" id="GO:0051539">
    <property type="term" value="F:4 iron, 4 sulfur cluster binding"/>
    <property type="evidence" value="ECO:0007669"/>
    <property type="project" value="UniProtKB-KW"/>
</dbReference>
<dbReference type="SUPFAM" id="SSF100950">
    <property type="entry name" value="NagB/RpiA/CoA transferase-like"/>
    <property type="match status" value="1"/>
</dbReference>
<dbReference type="InterPro" id="IPR024185">
    <property type="entry name" value="FTHF_cligase-like_sf"/>
</dbReference>
<feature type="domain" description="4Fe-4S ferredoxin-type" evidence="12">
    <location>
        <begin position="310"/>
        <end position="377"/>
    </location>
</feature>
<comment type="function">
    <text evidence="8">Is involved in L-lactate degradation and allows cells to grow with lactate as the sole carbon source. Has probably a role as an electron transporter during oxidation of L-lactate.</text>
</comment>
<dbReference type="InterPro" id="IPR017896">
    <property type="entry name" value="4Fe4S_Fe-S-bd"/>
</dbReference>
<sequence length="474" mass="52694">MSMKIGAEKFDERVQEGLSDTFMRGAVSSAQTRFRNGRLNAAEELGGWEEWRNLGEEIRTHTLENIDYYLDLLSEKVAERGGHVYFAQTAEEANNYITNVVKKKEAKKIAKSKSMVSEEIGLNDALKDIGAEVVETDLGEWILQNDDVDPPSHIVTPALHKNREQIREVFHDKLGYSKTDKPEELALFAREKLREEFLDADIGITGCNFAVADTGTVTLVTNEGNARMVTSLPDTQITVMGMERVAPTWNDMEVLVSLLTRAAVGQKLTSYITSLTGVKEEDDVDGPEEFHLVIVDNGRSKILGTEFQSALHCIRCAACINVCPVYRHIGGHAYGSIYPGPIGAVLTPLLGGYEDHKELPYASSLCGACTEACPVKIPLHELLIRHREKIVEEKGEAPVFENISMKAFGMGTASPTMYNIGTKLAPKVMKPMVKDEVISKGVGPLKSWTTARDFPAPGKQRFRDWYKKRQREES</sequence>
<evidence type="ECO:0000256" key="5">
    <source>
        <dbReference type="ARBA" id="ARBA00022982"/>
    </source>
</evidence>
<evidence type="ECO:0000259" key="11">
    <source>
        <dbReference type="Pfam" id="PF11870"/>
    </source>
</evidence>
<dbReference type="PANTHER" id="PTHR47153">
    <property type="entry name" value="LACTATE UTILIZATION PROTEIN B"/>
    <property type="match status" value="1"/>
</dbReference>
<keyword evidence="4 8" id="KW-0677">Repeat</keyword>
<dbReference type="Gene3D" id="1.10.1060.10">
    <property type="entry name" value="Alpha-helical ferredoxin"/>
    <property type="match status" value="1"/>
</dbReference>
<gene>
    <name evidence="8" type="primary">lutB</name>
    <name evidence="13" type="ORF">SAMN05421676_101346</name>
</gene>
<keyword evidence="3 8" id="KW-0479">Metal-binding</keyword>
<evidence type="ECO:0000256" key="4">
    <source>
        <dbReference type="ARBA" id="ARBA00022737"/>
    </source>
</evidence>
<evidence type="ECO:0000259" key="10">
    <source>
        <dbReference type="Pfam" id="PF02589"/>
    </source>
</evidence>
<dbReference type="SUPFAM" id="SSF46548">
    <property type="entry name" value="alpha-helical ferredoxin"/>
    <property type="match status" value="1"/>
</dbReference>
<dbReference type="HAMAP" id="MF_02103">
    <property type="entry name" value="LutB"/>
    <property type="match status" value="1"/>
</dbReference>
<dbReference type="OrthoDB" id="9782337at2"/>
<evidence type="ECO:0000256" key="9">
    <source>
        <dbReference type="SAM" id="MobiDB-lite"/>
    </source>
</evidence>
<feature type="binding site" evidence="8">
    <location>
        <position position="319"/>
    </location>
    <ligand>
        <name>[4Fe-4S] cluster</name>
        <dbReference type="ChEBI" id="CHEBI:49883"/>
        <label>1</label>
    </ligand>
</feature>
<dbReference type="InterPro" id="IPR022825">
    <property type="entry name" value="LutB"/>
</dbReference>
<keyword evidence="7 8" id="KW-0411">Iron-sulfur</keyword>
<feature type="binding site" evidence="8">
    <location>
        <position position="373"/>
    </location>
    <ligand>
        <name>[4Fe-4S] cluster</name>
        <dbReference type="ChEBI" id="CHEBI:49883"/>
        <label>1</label>
    </ligand>
</feature>
<dbReference type="STRING" id="237682.SAMN05421676_101346"/>
<dbReference type="RefSeq" id="WP_093131323.1">
    <property type="nucleotide sequence ID" value="NZ_FOHJ01000001.1"/>
</dbReference>
<evidence type="ECO:0000256" key="3">
    <source>
        <dbReference type="ARBA" id="ARBA00022723"/>
    </source>
</evidence>
<dbReference type="AlphaFoldDB" id="A0A1H9YZD3"/>
<evidence type="ECO:0000256" key="1">
    <source>
        <dbReference type="ARBA" id="ARBA00022448"/>
    </source>
</evidence>
<dbReference type="GO" id="GO:0046872">
    <property type="term" value="F:metal ion binding"/>
    <property type="evidence" value="ECO:0007669"/>
    <property type="project" value="UniProtKB-KW"/>
</dbReference>
<feature type="binding site" evidence="8">
    <location>
        <position position="323"/>
    </location>
    <ligand>
        <name>[4Fe-4S] cluster</name>
        <dbReference type="ChEBI" id="CHEBI:49883"/>
        <label>2</label>
    </ligand>
</feature>
<dbReference type="Pfam" id="PF11870">
    <property type="entry name" value="LutB_C"/>
    <property type="match status" value="1"/>
</dbReference>
<protein>
    <recommendedName>
        <fullName evidence="8">Lactate utilization protein B</fullName>
    </recommendedName>
</protein>
<dbReference type="PROSITE" id="PS00198">
    <property type="entry name" value="4FE4S_FER_1"/>
    <property type="match status" value="1"/>
</dbReference>
<feature type="region of interest" description="Disordered" evidence="9">
    <location>
        <begin position="449"/>
        <end position="474"/>
    </location>
</feature>
<evidence type="ECO:0000256" key="6">
    <source>
        <dbReference type="ARBA" id="ARBA00023004"/>
    </source>
</evidence>
<comment type="similarity">
    <text evidence="8">Belongs to the LutB/YkgF family.</text>
</comment>
<dbReference type="GO" id="GO:0006089">
    <property type="term" value="P:lactate metabolic process"/>
    <property type="evidence" value="ECO:0007669"/>
    <property type="project" value="UniProtKB-UniRule"/>
</dbReference>
<feature type="binding site" evidence="8">
    <location>
        <position position="369"/>
    </location>
    <ligand>
        <name>[4Fe-4S] cluster</name>
        <dbReference type="ChEBI" id="CHEBI:49883"/>
        <label>2</label>
    </ligand>
</feature>
<accession>A0A1H9YZD3</accession>
<dbReference type="InterPro" id="IPR009051">
    <property type="entry name" value="Helical_ferredxn"/>
</dbReference>
<keyword evidence="2 8" id="KW-0004">4Fe-4S</keyword>
<evidence type="ECO:0000313" key="13">
    <source>
        <dbReference type="EMBL" id="SES74559.1"/>
    </source>
</evidence>
<dbReference type="EMBL" id="FOHJ01000001">
    <property type="protein sequence ID" value="SES74559.1"/>
    <property type="molecule type" value="Genomic_DNA"/>
</dbReference>
<proteinExistence type="inferred from homology"/>
<dbReference type="Gene3D" id="3.40.50.10420">
    <property type="entry name" value="NagB/RpiA/CoA transferase-like"/>
    <property type="match status" value="1"/>
</dbReference>
<dbReference type="PANTHER" id="PTHR47153:SF2">
    <property type="entry name" value="LACTATE UTILIZATION PROTEIN B"/>
    <property type="match status" value="1"/>
</dbReference>
<feature type="binding site" evidence="8">
    <location>
        <position position="316"/>
    </location>
    <ligand>
        <name>[4Fe-4S] cluster</name>
        <dbReference type="ChEBI" id="CHEBI:49883"/>
        <label>1</label>
    </ligand>
</feature>
<dbReference type="InterPro" id="IPR017900">
    <property type="entry name" value="4Fe4S_Fe_S_CS"/>
</dbReference>
<keyword evidence="14" id="KW-1185">Reference proteome</keyword>
<reference evidence="14" key="1">
    <citation type="submission" date="2016-10" db="EMBL/GenBank/DDBJ databases">
        <authorList>
            <person name="Varghese N."/>
            <person name="Submissions S."/>
        </authorList>
    </citation>
    <scope>NUCLEOTIDE SEQUENCE [LARGE SCALE GENOMIC DNA]</scope>
    <source>
        <strain evidence="14">CGMCC 1.3566</strain>
    </source>
</reference>
<dbReference type="Pfam" id="PF02589">
    <property type="entry name" value="LUD_dom"/>
    <property type="match status" value="1"/>
</dbReference>
<dbReference type="Pfam" id="PF13183">
    <property type="entry name" value="Fer4_8"/>
    <property type="match status" value="1"/>
</dbReference>
<evidence type="ECO:0000256" key="7">
    <source>
        <dbReference type="ARBA" id="ARBA00023014"/>
    </source>
</evidence>
<evidence type="ECO:0000256" key="2">
    <source>
        <dbReference type="ARBA" id="ARBA00022485"/>
    </source>
</evidence>
<dbReference type="InterPro" id="IPR037171">
    <property type="entry name" value="NagB/RpiA_transferase-like"/>
</dbReference>
<feature type="compositionally biased region" description="Basic and acidic residues" evidence="9">
    <location>
        <begin position="461"/>
        <end position="474"/>
    </location>
</feature>